<organism evidence="7 8">
    <name type="scientific">Allacma fusca</name>
    <dbReference type="NCBI Taxonomy" id="39272"/>
    <lineage>
        <taxon>Eukaryota</taxon>
        <taxon>Metazoa</taxon>
        <taxon>Ecdysozoa</taxon>
        <taxon>Arthropoda</taxon>
        <taxon>Hexapoda</taxon>
        <taxon>Collembola</taxon>
        <taxon>Symphypleona</taxon>
        <taxon>Sminthuridae</taxon>
        <taxon>Allacma</taxon>
    </lineage>
</organism>
<comment type="caution">
    <text evidence="7">The sequence shown here is derived from an EMBL/GenBank/DDBJ whole genome shotgun (WGS) entry which is preliminary data.</text>
</comment>
<feature type="transmembrane region" description="Helical" evidence="6">
    <location>
        <begin position="403"/>
        <end position="422"/>
    </location>
</feature>
<dbReference type="GO" id="GO:0005886">
    <property type="term" value="C:plasma membrane"/>
    <property type="evidence" value="ECO:0007669"/>
    <property type="project" value="UniProtKB-SubCell"/>
</dbReference>
<keyword evidence="3 6" id="KW-0812">Transmembrane</keyword>
<feature type="transmembrane region" description="Helical" evidence="6">
    <location>
        <begin position="201"/>
        <end position="225"/>
    </location>
</feature>
<evidence type="ECO:0000313" key="8">
    <source>
        <dbReference type="Proteomes" id="UP000708208"/>
    </source>
</evidence>
<comment type="subcellular location">
    <subcellularLocation>
        <location evidence="1">Cell membrane</location>
        <topology evidence="1">Multi-pass membrane protein</topology>
    </subcellularLocation>
</comment>
<dbReference type="EMBL" id="CAJVCH010550583">
    <property type="protein sequence ID" value="CAG7829220.1"/>
    <property type="molecule type" value="Genomic_DNA"/>
</dbReference>
<evidence type="ECO:0000313" key="7">
    <source>
        <dbReference type="EMBL" id="CAG7829220.1"/>
    </source>
</evidence>
<dbReference type="GO" id="GO:0050909">
    <property type="term" value="P:sensory perception of taste"/>
    <property type="evidence" value="ECO:0007669"/>
    <property type="project" value="InterPro"/>
</dbReference>
<name>A0A8J2LV47_9HEXA</name>
<feature type="transmembrane region" description="Helical" evidence="6">
    <location>
        <begin position="285"/>
        <end position="302"/>
    </location>
</feature>
<protein>
    <submittedName>
        <fullName evidence="7">Uncharacterized protein</fullName>
    </submittedName>
</protein>
<keyword evidence="2" id="KW-1003">Cell membrane</keyword>
<evidence type="ECO:0000256" key="3">
    <source>
        <dbReference type="ARBA" id="ARBA00022692"/>
    </source>
</evidence>
<feature type="transmembrane region" description="Helical" evidence="6">
    <location>
        <begin position="86"/>
        <end position="108"/>
    </location>
</feature>
<dbReference type="InterPro" id="IPR013604">
    <property type="entry name" value="7TM_chemorcpt"/>
</dbReference>
<evidence type="ECO:0000256" key="6">
    <source>
        <dbReference type="SAM" id="Phobius"/>
    </source>
</evidence>
<feature type="transmembrane region" description="Helical" evidence="6">
    <location>
        <begin position="323"/>
        <end position="340"/>
    </location>
</feature>
<evidence type="ECO:0000256" key="4">
    <source>
        <dbReference type="ARBA" id="ARBA00022989"/>
    </source>
</evidence>
<dbReference type="Pfam" id="PF08395">
    <property type="entry name" value="7tm_7"/>
    <property type="match status" value="1"/>
</dbReference>
<dbReference type="AlphaFoldDB" id="A0A8J2LV47"/>
<keyword evidence="5 6" id="KW-0472">Membrane</keyword>
<dbReference type="Proteomes" id="UP000708208">
    <property type="component" value="Unassembled WGS sequence"/>
</dbReference>
<evidence type="ECO:0000256" key="1">
    <source>
        <dbReference type="ARBA" id="ARBA00004651"/>
    </source>
</evidence>
<feature type="transmembrane region" description="Helical" evidence="6">
    <location>
        <begin position="161"/>
        <end position="180"/>
    </location>
</feature>
<reference evidence="7" key="1">
    <citation type="submission" date="2021-06" db="EMBL/GenBank/DDBJ databases">
        <authorList>
            <person name="Hodson N. C."/>
            <person name="Mongue J. A."/>
            <person name="Jaron S. K."/>
        </authorList>
    </citation>
    <scope>NUCLEOTIDE SEQUENCE</scope>
</reference>
<accession>A0A8J2LV47</accession>
<keyword evidence="4 6" id="KW-1133">Transmembrane helix</keyword>
<gene>
    <name evidence="7" type="ORF">AFUS01_LOCUS39095</name>
</gene>
<evidence type="ECO:0000256" key="5">
    <source>
        <dbReference type="ARBA" id="ARBA00023136"/>
    </source>
</evidence>
<sequence length="454" mass="51544">MGRPLLLGSGTTLVFSASHRIPAANSTFLMGAQGTLILVNIFSHLSNVPAIEGNVTDYYTGVGATGGELTSVVLRKEELFIFRRNLIALIICCCYISQGLMSSIIFYVRRDFVCYFLSFILEAAEMTKINIAYGAKRFMWSFVGFWMICATMLLASSVAAFAPITGGVCSLMATMSYRVFYPPIHAIEHSFFRVLRGCHGLVLMLILVNAEVNIILFVWCCRLIRNGFVTWNGRVDRVLLRDEQNKSDEEREIHRTKLGQMFTDHVVLLDLTQGVDRVFAGIVEMYYFSRVISVGFGLYFLVRIMLEISDEKSPSEKGREFDILILLVFNTVAAVLLYHVTMAPAEINDEALEGFEVIRRRGFMGKKSDDELYFILSMYVSYTGHYEIAVVCGNYFTMDKSLFIVFLSSMCVYFVLMCQLQIPITLSERALRDLEVNLRLNPNKIIWQTEGPYF</sequence>
<feature type="transmembrane region" description="Helical" evidence="6">
    <location>
        <begin position="372"/>
        <end position="396"/>
    </location>
</feature>
<proteinExistence type="predicted"/>
<feature type="transmembrane region" description="Helical" evidence="6">
    <location>
        <begin position="138"/>
        <end position="155"/>
    </location>
</feature>
<evidence type="ECO:0000256" key="2">
    <source>
        <dbReference type="ARBA" id="ARBA00022475"/>
    </source>
</evidence>
<keyword evidence="8" id="KW-1185">Reference proteome</keyword>